<dbReference type="Pfam" id="PF00630">
    <property type="entry name" value="Filamin"/>
    <property type="match status" value="5"/>
</dbReference>
<dbReference type="InterPro" id="IPR013783">
    <property type="entry name" value="Ig-like_fold"/>
</dbReference>
<sequence length="572" mass="60573">MVTASGTGLYQSKVGKATTFVIETMSKNSEDFDVLVSGPGGSAIPVKCYQQKDGNLLAEFQATSAGEHNVEIFYLGNQIAGSPFRCQVYDASKVKLGELPGQPFQINDRVSFKVDRSLAGIAELSVNVQSPLGKQLPLEVKALEGGKGEVIHLTPATAGKYKINIHFGEDEVPGSPLIFMVEESGGARAYGSGLSRGEVGKAALFKIDAHGLTGSPHVQVDGPDSVAVSDIVEKNSVYTVTFVPMEVGVFDVTVTWNGREIPGSPWHPNVVDSSKIRVIGGWESLSDESGRLEFTQDDEKRITFDTSQAGPGKLRAELTGPTGSVIEIAPTLAPAGKRVHLVVRPVEDGEHELEVFWADVSLGKRAAIVHSAAAHTKVILRGHGLATAKCNHRAEFSIDGSGVGQGAPEVSLVGPKRDVRVTLENLGGNKWRASYVPTVPGSYLLSVLWNGRQVKGCPLKISVVPSTDAAKVLVTGLRGAPFGREVSCGIDTRRAGPGELEAGCSGPLKTAFCELYDHQDGTFTLNIQPAEPGRHSLWVKYSGEEVPGSPFPFTVSAAPDASKVRVADGGMS</sequence>
<name>A0A7R8ZT28_9CRUS</name>
<dbReference type="GO" id="GO:0030036">
    <property type="term" value="P:actin cytoskeleton organization"/>
    <property type="evidence" value="ECO:0007669"/>
    <property type="project" value="InterPro"/>
</dbReference>
<dbReference type="Gene3D" id="2.60.40.10">
    <property type="entry name" value="Immunoglobulins"/>
    <property type="match status" value="6"/>
</dbReference>
<dbReference type="InterPro" id="IPR017868">
    <property type="entry name" value="Filamin/ABP280_repeat-like"/>
</dbReference>
<dbReference type="InterPro" id="IPR014756">
    <property type="entry name" value="Ig_E-set"/>
</dbReference>
<dbReference type="PANTHER" id="PTHR38537:SF16">
    <property type="entry name" value="CALPONIN-HOMOLOGY (CH) DOMAIN-CONTAINING PROTEIN"/>
    <property type="match status" value="1"/>
</dbReference>
<gene>
    <name evidence="3" type="ORF">CTOB1V02_LOCUS8600</name>
</gene>
<comment type="similarity">
    <text evidence="1">Belongs to the filamin family.</text>
</comment>
<dbReference type="SMART" id="SM00557">
    <property type="entry name" value="IG_FLMN"/>
    <property type="match status" value="5"/>
</dbReference>
<reference evidence="3" key="1">
    <citation type="submission" date="2020-11" db="EMBL/GenBank/DDBJ databases">
        <authorList>
            <person name="Tran Van P."/>
        </authorList>
    </citation>
    <scope>NUCLEOTIDE SEQUENCE</scope>
</reference>
<keyword evidence="2" id="KW-0677">Repeat</keyword>
<dbReference type="GO" id="GO:0051015">
    <property type="term" value="F:actin filament binding"/>
    <property type="evidence" value="ECO:0007669"/>
    <property type="project" value="InterPro"/>
</dbReference>
<proteinExistence type="inferred from homology"/>
<dbReference type="SUPFAM" id="SSF81296">
    <property type="entry name" value="E set domains"/>
    <property type="match status" value="5"/>
</dbReference>
<accession>A0A7R8ZT28</accession>
<dbReference type="InterPro" id="IPR001298">
    <property type="entry name" value="Filamin/ABP280_rpt"/>
</dbReference>
<dbReference type="PROSITE" id="PS50194">
    <property type="entry name" value="FILAMIN_REPEAT"/>
    <property type="match status" value="6"/>
</dbReference>
<dbReference type="PANTHER" id="PTHR38537">
    <property type="entry name" value="JITTERBUG, ISOFORM N"/>
    <property type="match status" value="1"/>
</dbReference>
<dbReference type="OrthoDB" id="6350511at2759"/>
<evidence type="ECO:0000256" key="2">
    <source>
        <dbReference type="ARBA" id="ARBA00022737"/>
    </source>
</evidence>
<protein>
    <submittedName>
        <fullName evidence="3">Uncharacterized protein</fullName>
    </submittedName>
</protein>
<evidence type="ECO:0000256" key="1">
    <source>
        <dbReference type="ARBA" id="ARBA00009238"/>
    </source>
</evidence>
<evidence type="ECO:0000313" key="3">
    <source>
        <dbReference type="EMBL" id="CAD7230744.1"/>
    </source>
</evidence>
<dbReference type="EMBL" id="OB662924">
    <property type="protein sequence ID" value="CAD7230744.1"/>
    <property type="molecule type" value="Genomic_DNA"/>
</dbReference>
<dbReference type="AlphaFoldDB" id="A0A7R8ZT28"/>
<dbReference type="InterPro" id="IPR044801">
    <property type="entry name" value="Filamin"/>
</dbReference>
<organism evidence="3">
    <name type="scientific">Cyprideis torosa</name>
    <dbReference type="NCBI Taxonomy" id="163714"/>
    <lineage>
        <taxon>Eukaryota</taxon>
        <taxon>Metazoa</taxon>
        <taxon>Ecdysozoa</taxon>
        <taxon>Arthropoda</taxon>
        <taxon>Crustacea</taxon>
        <taxon>Oligostraca</taxon>
        <taxon>Ostracoda</taxon>
        <taxon>Podocopa</taxon>
        <taxon>Podocopida</taxon>
        <taxon>Cytherocopina</taxon>
        <taxon>Cytheroidea</taxon>
        <taxon>Cytherideidae</taxon>
        <taxon>Cyprideis</taxon>
    </lineage>
</organism>